<organism evidence="2 3">
    <name type="scientific">Corynespora cassiicola Philippines</name>
    <dbReference type="NCBI Taxonomy" id="1448308"/>
    <lineage>
        <taxon>Eukaryota</taxon>
        <taxon>Fungi</taxon>
        <taxon>Dikarya</taxon>
        <taxon>Ascomycota</taxon>
        <taxon>Pezizomycotina</taxon>
        <taxon>Dothideomycetes</taxon>
        <taxon>Pleosporomycetidae</taxon>
        <taxon>Pleosporales</taxon>
        <taxon>Corynesporascaceae</taxon>
        <taxon>Corynespora</taxon>
    </lineage>
</organism>
<dbReference type="AlphaFoldDB" id="A0A2T2N1A3"/>
<gene>
    <name evidence="1" type="ORF">BS50DRAFT_442354</name>
    <name evidence="2" type="ORF">BS50DRAFT_442640</name>
</gene>
<name>A0A2T2N1A3_CORCC</name>
<accession>A0A2T2N1A3</accession>
<evidence type="ECO:0000313" key="1">
    <source>
        <dbReference type="EMBL" id="PSN58743.1"/>
    </source>
</evidence>
<reference evidence="2 3" key="1">
    <citation type="journal article" date="2018" name="Front. Microbiol.">
        <title>Genome-Wide Analysis of Corynespora cassiicola Leaf Fall Disease Putative Effectors.</title>
        <authorList>
            <person name="Lopez D."/>
            <person name="Ribeiro S."/>
            <person name="Label P."/>
            <person name="Fumanal B."/>
            <person name="Venisse J.S."/>
            <person name="Kohler A."/>
            <person name="de Oliveira R.R."/>
            <person name="Labutti K."/>
            <person name="Lipzen A."/>
            <person name="Lail K."/>
            <person name="Bauer D."/>
            <person name="Ohm R.A."/>
            <person name="Barry K.W."/>
            <person name="Spatafora J."/>
            <person name="Grigoriev I.V."/>
            <person name="Martin F.M."/>
            <person name="Pujade-Renaud V."/>
        </authorList>
    </citation>
    <scope>NUCLEOTIDE SEQUENCE [LARGE SCALE GENOMIC DNA]</scope>
    <source>
        <strain evidence="2 3">Philippines</strain>
    </source>
</reference>
<feature type="non-terminal residue" evidence="2">
    <location>
        <position position="206"/>
    </location>
</feature>
<keyword evidence="3" id="KW-1185">Reference proteome</keyword>
<dbReference type="OrthoDB" id="3791002at2759"/>
<dbReference type="EMBL" id="KZ678205">
    <property type="protein sequence ID" value="PSN58743.1"/>
    <property type="molecule type" value="Genomic_DNA"/>
</dbReference>
<evidence type="ECO:0000313" key="3">
    <source>
        <dbReference type="Proteomes" id="UP000240883"/>
    </source>
</evidence>
<protein>
    <submittedName>
        <fullName evidence="2">Uncharacterized protein</fullName>
    </submittedName>
</protein>
<proteinExistence type="predicted"/>
<feature type="non-terminal residue" evidence="2">
    <location>
        <position position="1"/>
    </location>
</feature>
<dbReference type="Proteomes" id="UP000240883">
    <property type="component" value="Unassembled WGS sequence"/>
</dbReference>
<sequence>LLEVLTPYETRKTIFDHLSAYDTAKLDMALGGVLDDAERKRYLNPVRDLIYDVPAMDSLLQDGMKLMLFGADVAFLQQRLHNTKDYLKHYGHKRKLQVYLLGSFPIHSSTSPILDKVIEFSINGEPSKSRVFTDKTQLKRMKQRLWMHDWGVDKTFLMAFGAPASLFKGETKGFWYKVPGVPDGQTDLRVYVPCYQDRIWGRVRVP</sequence>
<evidence type="ECO:0000313" key="2">
    <source>
        <dbReference type="EMBL" id="PSN59210.1"/>
    </source>
</evidence>
<dbReference type="EMBL" id="KZ678161">
    <property type="protein sequence ID" value="PSN59210.1"/>
    <property type="molecule type" value="Genomic_DNA"/>
</dbReference>